<accession>A0A848D916</accession>
<dbReference type="EMBL" id="WNEG01000030">
    <property type="protein sequence ID" value="NMG82884.1"/>
    <property type="molecule type" value="Genomic_DNA"/>
</dbReference>
<organism evidence="1 2">
    <name type="scientific">Candidatus Ethanoperedens thermophilum</name>
    <dbReference type="NCBI Taxonomy" id="2766897"/>
    <lineage>
        <taxon>Archaea</taxon>
        <taxon>Methanobacteriati</taxon>
        <taxon>Methanobacteriota</taxon>
        <taxon>Stenosarchaea group</taxon>
        <taxon>Methanomicrobia</taxon>
        <taxon>Methanosarcinales</taxon>
        <taxon>Methanosarcinales incertae sedis</taxon>
        <taxon>GOM Arc I cluster</taxon>
        <taxon>Candidatus Ethanoperedens</taxon>
    </lineage>
</organism>
<name>A0A848D916_9EURY</name>
<reference evidence="1" key="1">
    <citation type="journal article" date="2020" name="MBio">
        <title>'Candidatus Ethanoperedens,' a Thermophilic Genus of Archaea Mediating the Anaerobic Oxidation of Ethane.</title>
        <authorList>
            <person name="Hahn C.J."/>
            <person name="Laso-Perez R."/>
            <person name="Vulcano F."/>
            <person name="Vaziourakis K.M."/>
            <person name="Stokke R."/>
            <person name="Steen I.H."/>
            <person name="Teske A."/>
            <person name="Boetius A."/>
            <person name="Liebeke M."/>
            <person name="Amann R."/>
            <person name="Knittel K."/>
            <person name="Wegener G."/>
        </authorList>
    </citation>
    <scope>NUCLEOTIDE SEQUENCE</scope>
    <source>
        <strain evidence="1">GoM-Arc1-LC-WB58</strain>
    </source>
</reference>
<dbReference type="Proteomes" id="UP000606580">
    <property type="component" value="Unassembled WGS sequence"/>
</dbReference>
<comment type="caution">
    <text evidence="1">The sequence shown here is derived from an EMBL/GenBank/DDBJ whole genome shotgun (WGS) entry which is preliminary data.</text>
</comment>
<evidence type="ECO:0008006" key="3">
    <source>
        <dbReference type="Google" id="ProtNLM"/>
    </source>
</evidence>
<dbReference type="AlphaFoldDB" id="A0A848D916"/>
<gene>
    <name evidence="1" type="ORF">GIS02_01605</name>
</gene>
<proteinExistence type="predicted"/>
<sequence length="120" mass="14284">MARPGGEINVVCQNPRCRYYLKVNGRGIIKSGKYRTGHQRYYCKHCKTYFMETKGTLLYRKRLSEDEIINICKHLVEKNEVRCIERIAGHNRDTIGRLLGGLTDHKWDWNEFFYFSINYS</sequence>
<protein>
    <recommendedName>
        <fullName evidence="3">IS1 family transposase</fullName>
    </recommendedName>
</protein>
<evidence type="ECO:0000313" key="1">
    <source>
        <dbReference type="EMBL" id="NMG82884.1"/>
    </source>
</evidence>
<evidence type="ECO:0000313" key="2">
    <source>
        <dbReference type="Proteomes" id="UP000606580"/>
    </source>
</evidence>